<protein>
    <submittedName>
        <fullName evidence="2">Uncharacterized protein</fullName>
    </submittedName>
</protein>
<comment type="caution">
    <text evidence="2">The sequence shown here is derived from an EMBL/GenBank/DDBJ whole genome shotgun (WGS) entry which is preliminary data.</text>
</comment>
<dbReference type="Proteomes" id="UP000712600">
    <property type="component" value="Unassembled WGS sequence"/>
</dbReference>
<accession>A0A8S9PSI9</accession>
<evidence type="ECO:0000313" key="3">
    <source>
        <dbReference type="Proteomes" id="UP000712600"/>
    </source>
</evidence>
<feature type="compositionally biased region" description="Basic and acidic residues" evidence="1">
    <location>
        <begin position="63"/>
        <end position="76"/>
    </location>
</feature>
<sequence>MLQFSDRSLRLIKGSESAISDTVKSEDQSGSSLRVSYFAMKKLKTVHVFVILITVKKKERVNREALRERESREKESSTGGDFNRRRRRSVSGIDFA</sequence>
<dbReference type="AlphaFoldDB" id="A0A8S9PSI9"/>
<name>A0A8S9PSI9_BRACR</name>
<feature type="region of interest" description="Disordered" evidence="1">
    <location>
        <begin position="63"/>
        <end position="96"/>
    </location>
</feature>
<gene>
    <name evidence="2" type="ORF">F2Q69_00045914</name>
</gene>
<reference evidence="2" key="1">
    <citation type="submission" date="2019-12" db="EMBL/GenBank/DDBJ databases">
        <title>Genome sequencing and annotation of Brassica cretica.</title>
        <authorList>
            <person name="Studholme D.J."/>
            <person name="Sarris P."/>
        </authorList>
    </citation>
    <scope>NUCLEOTIDE SEQUENCE</scope>
    <source>
        <strain evidence="2">PFS-109/04</strain>
        <tissue evidence="2">Leaf</tissue>
    </source>
</reference>
<dbReference type="EMBL" id="QGKX02001347">
    <property type="protein sequence ID" value="KAF3524278.1"/>
    <property type="molecule type" value="Genomic_DNA"/>
</dbReference>
<organism evidence="2 3">
    <name type="scientific">Brassica cretica</name>
    <name type="common">Mustard</name>
    <dbReference type="NCBI Taxonomy" id="69181"/>
    <lineage>
        <taxon>Eukaryota</taxon>
        <taxon>Viridiplantae</taxon>
        <taxon>Streptophyta</taxon>
        <taxon>Embryophyta</taxon>
        <taxon>Tracheophyta</taxon>
        <taxon>Spermatophyta</taxon>
        <taxon>Magnoliopsida</taxon>
        <taxon>eudicotyledons</taxon>
        <taxon>Gunneridae</taxon>
        <taxon>Pentapetalae</taxon>
        <taxon>rosids</taxon>
        <taxon>malvids</taxon>
        <taxon>Brassicales</taxon>
        <taxon>Brassicaceae</taxon>
        <taxon>Brassiceae</taxon>
        <taxon>Brassica</taxon>
    </lineage>
</organism>
<evidence type="ECO:0000313" key="2">
    <source>
        <dbReference type="EMBL" id="KAF3524278.1"/>
    </source>
</evidence>
<evidence type="ECO:0000256" key="1">
    <source>
        <dbReference type="SAM" id="MobiDB-lite"/>
    </source>
</evidence>
<proteinExistence type="predicted"/>